<organism evidence="1 2">
    <name type="scientific">Candidatus Nealsonbacteria bacterium CG23_combo_of_CG06-09_8_20_14_all_37_18</name>
    <dbReference type="NCBI Taxonomy" id="1974720"/>
    <lineage>
        <taxon>Bacteria</taxon>
        <taxon>Candidatus Nealsoniibacteriota</taxon>
    </lineage>
</organism>
<dbReference type="Proteomes" id="UP000229952">
    <property type="component" value="Unassembled WGS sequence"/>
</dbReference>
<dbReference type="EMBL" id="PCRQ01000024">
    <property type="protein sequence ID" value="PIP24360.1"/>
    <property type="molecule type" value="Genomic_DNA"/>
</dbReference>
<accession>A0A2G9YYP8</accession>
<gene>
    <name evidence="1" type="ORF">COX35_01080</name>
</gene>
<comment type="caution">
    <text evidence="1">The sequence shown here is derived from an EMBL/GenBank/DDBJ whole genome shotgun (WGS) entry which is preliminary data.</text>
</comment>
<evidence type="ECO:0000313" key="2">
    <source>
        <dbReference type="Proteomes" id="UP000229952"/>
    </source>
</evidence>
<reference evidence="1 2" key="1">
    <citation type="submission" date="2017-09" db="EMBL/GenBank/DDBJ databases">
        <title>Depth-based differentiation of microbial function through sediment-hosted aquifers and enrichment of novel symbionts in the deep terrestrial subsurface.</title>
        <authorList>
            <person name="Probst A.J."/>
            <person name="Ladd B."/>
            <person name="Jarett J.K."/>
            <person name="Geller-Mcgrath D.E."/>
            <person name="Sieber C.M."/>
            <person name="Emerson J.B."/>
            <person name="Anantharaman K."/>
            <person name="Thomas B.C."/>
            <person name="Malmstrom R."/>
            <person name="Stieglmeier M."/>
            <person name="Klingl A."/>
            <person name="Woyke T."/>
            <person name="Ryan C.M."/>
            <person name="Banfield J.F."/>
        </authorList>
    </citation>
    <scope>NUCLEOTIDE SEQUENCE [LARGE SCALE GENOMIC DNA]</scope>
    <source>
        <strain evidence="1">CG23_combo_of_CG06-09_8_20_14_all_37_18</strain>
    </source>
</reference>
<proteinExistence type="predicted"/>
<evidence type="ECO:0000313" key="1">
    <source>
        <dbReference type="EMBL" id="PIP24360.1"/>
    </source>
</evidence>
<sequence length="63" mass="7594">MKPAFGWCRNRAETKLNFGKKFELDRKNSSKIKIPVELEFLFCLNFLKNLCYHKACFYEFIHS</sequence>
<dbReference type="AlphaFoldDB" id="A0A2G9YYP8"/>
<name>A0A2G9YYP8_9BACT</name>
<protein>
    <submittedName>
        <fullName evidence="1">Uncharacterized protein</fullName>
    </submittedName>
</protein>